<keyword evidence="2" id="KW-1185">Reference proteome</keyword>
<reference evidence="1" key="1">
    <citation type="submission" date="2020-09" db="EMBL/GenBank/DDBJ databases">
        <title>Genome-Enabled Discovery of Anthraquinone Biosynthesis in Senna tora.</title>
        <authorList>
            <person name="Kang S.-H."/>
            <person name="Pandey R.P."/>
            <person name="Lee C.-M."/>
            <person name="Sim J.-S."/>
            <person name="Jeong J.-T."/>
            <person name="Choi B.-S."/>
            <person name="Jung M."/>
            <person name="Ginzburg D."/>
            <person name="Zhao K."/>
            <person name="Won S.Y."/>
            <person name="Oh T.-J."/>
            <person name="Yu Y."/>
            <person name="Kim N.-H."/>
            <person name="Lee O.R."/>
            <person name="Lee T.-H."/>
            <person name="Bashyal P."/>
            <person name="Kim T.-S."/>
            <person name="Lee W.-H."/>
            <person name="Kawkins C."/>
            <person name="Kim C.-K."/>
            <person name="Kim J.S."/>
            <person name="Ahn B.O."/>
            <person name="Rhee S.Y."/>
            <person name="Sohng J.K."/>
        </authorList>
    </citation>
    <scope>NUCLEOTIDE SEQUENCE</scope>
    <source>
        <tissue evidence="1">Leaf</tissue>
    </source>
</reference>
<proteinExistence type="predicted"/>
<accession>A0A834U078</accession>
<gene>
    <name evidence="1" type="ORF">G2W53_018248</name>
</gene>
<dbReference type="Proteomes" id="UP000634136">
    <property type="component" value="Unassembled WGS sequence"/>
</dbReference>
<organism evidence="1 2">
    <name type="scientific">Senna tora</name>
    <dbReference type="NCBI Taxonomy" id="362788"/>
    <lineage>
        <taxon>Eukaryota</taxon>
        <taxon>Viridiplantae</taxon>
        <taxon>Streptophyta</taxon>
        <taxon>Embryophyta</taxon>
        <taxon>Tracheophyta</taxon>
        <taxon>Spermatophyta</taxon>
        <taxon>Magnoliopsida</taxon>
        <taxon>eudicotyledons</taxon>
        <taxon>Gunneridae</taxon>
        <taxon>Pentapetalae</taxon>
        <taxon>rosids</taxon>
        <taxon>fabids</taxon>
        <taxon>Fabales</taxon>
        <taxon>Fabaceae</taxon>
        <taxon>Caesalpinioideae</taxon>
        <taxon>Cassia clade</taxon>
        <taxon>Senna</taxon>
    </lineage>
</organism>
<sequence length="21" mass="2536">MAHFMLPHLLWRPEGSSLWRA</sequence>
<dbReference type="EMBL" id="JAAIUW010000006">
    <property type="protein sequence ID" value="KAF7827084.1"/>
    <property type="molecule type" value="Genomic_DNA"/>
</dbReference>
<protein>
    <submittedName>
        <fullName evidence="1">Uncharacterized protein</fullName>
    </submittedName>
</protein>
<evidence type="ECO:0000313" key="2">
    <source>
        <dbReference type="Proteomes" id="UP000634136"/>
    </source>
</evidence>
<name>A0A834U078_9FABA</name>
<dbReference type="AlphaFoldDB" id="A0A834U078"/>
<comment type="caution">
    <text evidence="1">The sequence shown here is derived from an EMBL/GenBank/DDBJ whole genome shotgun (WGS) entry which is preliminary data.</text>
</comment>
<evidence type="ECO:0000313" key="1">
    <source>
        <dbReference type="EMBL" id="KAF7827084.1"/>
    </source>
</evidence>